<reference evidence="3" key="1">
    <citation type="submission" date="2017-02" db="EMBL/GenBank/DDBJ databases">
        <title>Natronthermophilus aegyptiacus gen. nov.,sp. nov., an aerobic, extremely halophilic alkalithermophilic archaeon isolated from the athalassohaline Wadi An Natrun, Egypt.</title>
        <authorList>
            <person name="Zhao B."/>
        </authorList>
    </citation>
    <scope>NUCLEOTIDE SEQUENCE [LARGE SCALE GENOMIC DNA]</scope>
    <source>
        <strain evidence="3">JW/NM-HA 15</strain>
    </source>
</reference>
<name>A0A2Z2HWX6_9EURY</name>
<dbReference type="EMBL" id="CP019893">
    <property type="protein sequence ID" value="ARS91721.1"/>
    <property type="molecule type" value="Genomic_DNA"/>
</dbReference>
<evidence type="ECO:0000313" key="2">
    <source>
        <dbReference type="EMBL" id="ARS91721.1"/>
    </source>
</evidence>
<dbReference type="Proteomes" id="UP000250088">
    <property type="component" value="Chromosome"/>
</dbReference>
<dbReference type="InterPro" id="IPR006311">
    <property type="entry name" value="TAT_signal"/>
</dbReference>
<dbReference type="PROSITE" id="PS51318">
    <property type="entry name" value="TAT"/>
    <property type="match status" value="1"/>
</dbReference>
<dbReference type="KEGG" id="naj:B1756_06985"/>
<proteinExistence type="predicted"/>
<accession>A0A2Z2HWX6</accession>
<sequence>MPTGGLARRRFLAAAGATASVALAGCATVVDFLAGMVLDDVNLMNGTDQVLTGSIVVRNPDGETVLDDSFEVEPDEDDGGPDPDEESQAVFGDVFDGPGEYTVEIELDEDSAIDGETEATLTATVDDPEEEHIIVLLGAPEHPEPVDVVVIENFSEMAERLEE</sequence>
<dbReference type="AlphaFoldDB" id="A0A2Z2HWX6"/>
<evidence type="ECO:0000313" key="3">
    <source>
        <dbReference type="Proteomes" id="UP000250088"/>
    </source>
</evidence>
<keyword evidence="3" id="KW-1185">Reference proteome</keyword>
<protein>
    <submittedName>
        <fullName evidence="2">Uncharacterized protein</fullName>
    </submittedName>
</protein>
<gene>
    <name evidence="2" type="ORF">B1756_06985</name>
</gene>
<feature type="region of interest" description="Disordered" evidence="1">
    <location>
        <begin position="62"/>
        <end position="88"/>
    </location>
</feature>
<evidence type="ECO:0000256" key="1">
    <source>
        <dbReference type="SAM" id="MobiDB-lite"/>
    </source>
</evidence>
<dbReference type="OrthoDB" id="325775at2157"/>
<organism evidence="2 3">
    <name type="scientific">Natrarchaeobaculum aegyptiacum</name>
    <dbReference type="NCBI Taxonomy" id="745377"/>
    <lineage>
        <taxon>Archaea</taxon>
        <taxon>Methanobacteriati</taxon>
        <taxon>Methanobacteriota</taxon>
        <taxon>Stenosarchaea group</taxon>
        <taxon>Halobacteria</taxon>
        <taxon>Halobacteriales</taxon>
        <taxon>Natrialbaceae</taxon>
        <taxon>Natrarchaeobaculum</taxon>
    </lineage>
</organism>
<feature type="compositionally biased region" description="Acidic residues" evidence="1">
    <location>
        <begin position="64"/>
        <end position="87"/>
    </location>
</feature>